<organism evidence="2 3">
    <name type="scientific">Mesomycoplasma conjunctivae (strain ATCC 25834 / NCTC 10147 / HRC/581)</name>
    <name type="common">Mycoplasma conjunctivae</name>
    <dbReference type="NCBI Taxonomy" id="572263"/>
    <lineage>
        <taxon>Bacteria</taxon>
        <taxon>Bacillati</taxon>
        <taxon>Mycoplasmatota</taxon>
        <taxon>Mycoplasmoidales</taxon>
        <taxon>Metamycoplasmataceae</taxon>
        <taxon>Mesomycoplasma</taxon>
    </lineage>
</organism>
<protein>
    <submittedName>
        <fullName evidence="2">Ribosome-binding factor A</fullName>
    </submittedName>
</protein>
<evidence type="ECO:0000313" key="2">
    <source>
        <dbReference type="EMBL" id="CAT05241.1"/>
    </source>
</evidence>
<dbReference type="EMBL" id="FM864216">
    <property type="protein sequence ID" value="CAT05241.1"/>
    <property type="molecule type" value="Genomic_DNA"/>
</dbReference>
<dbReference type="Gene3D" id="3.30.300.20">
    <property type="match status" value="1"/>
</dbReference>
<accession>C5J6X8</accession>
<evidence type="ECO:0000313" key="3">
    <source>
        <dbReference type="Proteomes" id="UP000001491"/>
    </source>
</evidence>
<dbReference type="SUPFAM" id="SSF89919">
    <property type="entry name" value="Ribosome-binding factor A, RbfA"/>
    <property type="match status" value="1"/>
</dbReference>
<dbReference type="Pfam" id="PF02033">
    <property type="entry name" value="RBFA"/>
    <property type="match status" value="1"/>
</dbReference>
<name>C5J6X8_MESCH</name>
<gene>
    <name evidence="2" type="primary">rbfA</name>
    <name evidence="2" type="ordered locus">MCJ_005420</name>
</gene>
<dbReference type="Proteomes" id="UP000001491">
    <property type="component" value="Chromosome"/>
</dbReference>
<reference evidence="3" key="1">
    <citation type="journal article" date="2009" name="BMC Bioinformatics">
        <title>The Mycoplasma conjunctivae genome sequencing, annotation and analysis.</title>
        <authorList>
            <person name="Calderon-Copete S.P."/>
            <person name="Wigger G."/>
            <person name="Wunderlin C."/>
            <person name="Schmidheini T."/>
            <person name="Frey J."/>
            <person name="Quail M.A."/>
            <person name="Falquet L."/>
        </authorList>
    </citation>
    <scope>NUCLEOTIDE SEQUENCE [LARGE SCALE GENOMIC DNA]</scope>
    <source>
        <strain evidence="3">ATCC 25834 / NCTC 10147 / HRC/581</strain>
    </source>
</reference>
<dbReference type="GO" id="GO:0006364">
    <property type="term" value="P:rRNA processing"/>
    <property type="evidence" value="ECO:0007669"/>
    <property type="project" value="InterPro"/>
</dbReference>
<sequence length="109" mass="13151">MSISHEKRETHFLYLISEILYQNFAHRFDLNVNWVKLSGDYSHLNIYLEFNENEDFCLEQINKANKFIRFKLAKISVGYKVPQLHFYIDHVSKRVENIDKILSRITNEK</sequence>
<dbReference type="InterPro" id="IPR000238">
    <property type="entry name" value="RbfA"/>
</dbReference>
<dbReference type="InterPro" id="IPR015946">
    <property type="entry name" value="KH_dom-like_a/b"/>
</dbReference>
<dbReference type="HOGENOM" id="CLU_089475_3_2_14"/>
<dbReference type="InterPro" id="IPR023799">
    <property type="entry name" value="RbfA_dom_sf"/>
</dbReference>
<keyword evidence="3" id="KW-1185">Reference proteome</keyword>
<dbReference type="AlphaFoldDB" id="C5J6X8"/>
<proteinExistence type="predicted"/>
<keyword evidence="1" id="KW-0690">Ribosome biogenesis</keyword>
<dbReference type="KEGG" id="mco:MCJ_005420"/>
<evidence type="ECO:0000256" key="1">
    <source>
        <dbReference type="ARBA" id="ARBA00022517"/>
    </source>
</evidence>